<accession>X1GP02</accession>
<keyword evidence="1" id="KW-0812">Transmembrane</keyword>
<feature type="non-terminal residue" evidence="2">
    <location>
        <position position="38"/>
    </location>
</feature>
<evidence type="ECO:0000256" key="1">
    <source>
        <dbReference type="SAM" id="Phobius"/>
    </source>
</evidence>
<comment type="caution">
    <text evidence="2">The sequence shown here is derived from an EMBL/GenBank/DDBJ whole genome shotgun (WGS) entry which is preliminary data.</text>
</comment>
<proteinExistence type="predicted"/>
<evidence type="ECO:0000313" key="2">
    <source>
        <dbReference type="EMBL" id="GAH59611.1"/>
    </source>
</evidence>
<sequence length="38" mass="4306">MRLSKTAWLILGIGIFVIAFGSLFMGYSRQSGEQERLE</sequence>
<protein>
    <submittedName>
        <fullName evidence="2">Uncharacterized protein</fullName>
    </submittedName>
</protein>
<name>X1GP02_9ZZZZ</name>
<dbReference type="EMBL" id="BARU01024003">
    <property type="protein sequence ID" value="GAH59611.1"/>
    <property type="molecule type" value="Genomic_DNA"/>
</dbReference>
<gene>
    <name evidence="2" type="ORF">S03H2_38886</name>
</gene>
<reference evidence="2" key="1">
    <citation type="journal article" date="2014" name="Front. Microbiol.">
        <title>High frequency of phylogenetically diverse reductive dehalogenase-homologous genes in deep subseafloor sedimentary metagenomes.</title>
        <authorList>
            <person name="Kawai M."/>
            <person name="Futagami T."/>
            <person name="Toyoda A."/>
            <person name="Takaki Y."/>
            <person name="Nishi S."/>
            <person name="Hori S."/>
            <person name="Arai W."/>
            <person name="Tsubouchi T."/>
            <person name="Morono Y."/>
            <person name="Uchiyama I."/>
            <person name="Ito T."/>
            <person name="Fujiyama A."/>
            <person name="Inagaki F."/>
            <person name="Takami H."/>
        </authorList>
    </citation>
    <scope>NUCLEOTIDE SEQUENCE</scope>
    <source>
        <strain evidence="2">Expedition CK06-06</strain>
    </source>
</reference>
<feature type="transmembrane region" description="Helical" evidence="1">
    <location>
        <begin position="6"/>
        <end position="27"/>
    </location>
</feature>
<dbReference type="AlphaFoldDB" id="X1GP02"/>
<keyword evidence="1" id="KW-1133">Transmembrane helix</keyword>
<organism evidence="2">
    <name type="scientific">marine sediment metagenome</name>
    <dbReference type="NCBI Taxonomy" id="412755"/>
    <lineage>
        <taxon>unclassified sequences</taxon>
        <taxon>metagenomes</taxon>
        <taxon>ecological metagenomes</taxon>
    </lineage>
</organism>
<keyword evidence="1" id="KW-0472">Membrane</keyword>